<dbReference type="EMBL" id="JACEIK010000792">
    <property type="protein sequence ID" value="MCD7462317.1"/>
    <property type="molecule type" value="Genomic_DNA"/>
</dbReference>
<accession>A0ABS8SVA7</accession>
<evidence type="ECO:0000313" key="2">
    <source>
        <dbReference type="Proteomes" id="UP000823775"/>
    </source>
</evidence>
<protein>
    <submittedName>
        <fullName evidence="1">Uncharacterized protein</fullName>
    </submittedName>
</protein>
<name>A0ABS8SVA7_DATST</name>
<reference evidence="1 2" key="1">
    <citation type="journal article" date="2021" name="BMC Genomics">
        <title>Datura genome reveals duplications of psychoactive alkaloid biosynthetic genes and high mutation rate following tissue culture.</title>
        <authorList>
            <person name="Rajewski A."/>
            <person name="Carter-House D."/>
            <person name="Stajich J."/>
            <person name="Litt A."/>
        </authorList>
    </citation>
    <scope>NUCLEOTIDE SEQUENCE [LARGE SCALE GENOMIC DNA]</scope>
    <source>
        <strain evidence="1">AR-01</strain>
    </source>
</reference>
<gene>
    <name evidence="1" type="ORF">HAX54_048226</name>
</gene>
<evidence type="ECO:0000313" key="1">
    <source>
        <dbReference type="EMBL" id="MCD7462317.1"/>
    </source>
</evidence>
<sequence length="123" mass="14133">MNNSKTRRCEVYSMPTKDLVLTLTQGAKSSRSTRSLAHRKLLNTLLEFKYEWVPATSAPYTLVLVENRRQVTTTTTNIPSISTFNHFNPPLCASVHAFLHWDFFYLGPFSRFLSLRSFSKEGL</sequence>
<dbReference type="Proteomes" id="UP000823775">
    <property type="component" value="Unassembled WGS sequence"/>
</dbReference>
<proteinExistence type="predicted"/>
<keyword evidence="2" id="KW-1185">Reference proteome</keyword>
<organism evidence="1 2">
    <name type="scientific">Datura stramonium</name>
    <name type="common">Jimsonweed</name>
    <name type="synonym">Common thornapple</name>
    <dbReference type="NCBI Taxonomy" id="4076"/>
    <lineage>
        <taxon>Eukaryota</taxon>
        <taxon>Viridiplantae</taxon>
        <taxon>Streptophyta</taxon>
        <taxon>Embryophyta</taxon>
        <taxon>Tracheophyta</taxon>
        <taxon>Spermatophyta</taxon>
        <taxon>Magnoliopsida</taxon>
        <taxon>eudicotyledons</taxon>
        <taxon>Gunneridae</taxon>
        <taxon>Pentapetalae</taxon>
        <taxon>asterids</taxon>
        <taxon>lamiids</taxon>
        <taxon>Solanales</taxon>
        <taxon>Solanaceae</taxon>
        <taxon>Solanoideae</taxon>
        <taxon>Datureae</taxon>
        <taxon>Datura</taxon>
    </lineage>
</organism>
<comment type="caution">
    <text evidence="1">The sequence shown here is derived from an EMBL/GenBank/DDBJ whole genome shotgun (WGS) entry which is preliminary data.</text>
</comment>